<dbReference type="RefSeq" id="WP_035858006.1">
    <property type="nucleotide sequence ID" value="NZ_KK853997.1"/>
</dbReference>
<gene>
    <name evidence="1" type="ORF">KCH_01030</name>
</gene>
<evidence type="ECO:0000313" key="1">
    <source>
        <dbReference type="EMBL" id="KDN88137.1"/>
    </source>
</evidence>
<dbReference type="PATRIC" id="fig|1348663.4.peg.83"/>
<organism evidence="1 2">
    <name type="scientific">Kitasatospora cheerisanensis KCTC 2395</name>
    <dbReference type="NCBI Taxonomy" id="1348663"/>
    <lineage>
        <taxon>Bacteria</taxon>
        <taxon>Bacillati</taxon>
        <taxon>Actinomycetota</taxon>
        <taxon>Actinomycetes</taxon>
        <taxon>Kitasatosporales</taxon>
        <taxon>Streptomycetaceae</taxon>
        <taxon>Kitasatospora</taxon>
    </lineage>
</organism>
<dbReference type="EMBL" id="JNBY01000006">
    <property type="protein sequence ID" value="KDN88137.1"/>
    <property type="molecule type" value="Genomic_DNA"/>
</dbReference>
<dbReference type="eggNOG" id="ENOG502ZH21">
    <property type="taxonomic scope" value="Bacteria"/>
</dbReference>
<comment type="caution">
    <text evidence="1">The sequence shown here is derived from an EMBL/GenBank/DDBJ whole genome shotgun (WGS) entry which is preliminary data.</text>
</comment>
<name>A0A066Z3R8_9ACTN</name>
<evidence type="ECO:0000313" key="2">
    <source>
        <dbReference type="Proteomes" id="UP000027178"/>
    </source>
</evidence>
<dbReference type="OrthoDB" id="4553542at2"/>
<dbReference type="Proteomes" id="UP000027178">
    <property type="component" value="Unassembled WGS sequence"/>
</dbReference>
<dbReference type="HOGENOM" id="CLU_182979_0_0_11"/>
<accession>A0A066Z3R8</accession>
<sequence>MAADIRVEPLGDREYLVRVEEGAAKVSTRVRVTDTVLDRTGLPEAEESRVVHETVAILIERQPVIDVPPMIDLDDLADAYGDSYLEELGRRLGGH</sequence>
<dbReference type="AlphaFoldDB" id="A0A066Z3R8"/>
<reference evidence="1 2" key="1">
    <citation type="submission" date="2014-05" db="EMBL/GenBank/DDBJ databases">
        <title>Draft Genome Sequence of Kitasatospora cheerisanensis KCTC 2395.</title>
        <authorList>
            <person name="Nam D.H."/>
        </authorList>
    </citation>
    <scope>NUCLEOTIDE SEQUENCE [LARGE SCALE GENOMIC DNA]</scope>
    <source>
        <strain evidence="1 2">KCTC 2395</strain>
    </source>
</reference>
<keyword evidence="2" id="KW-1185">Reference proteome</keyword>
<protein>
    <submittedName>
        <fullName evidence="1">Uncharacterized protein</fullName>
    </submittedName>
</protein>
<proteinExistence type="predicted"/>